<dbReference type="RefSeq" id="WP_379834407.1">
    <property type="nucleotide sequence ID" value="NZ_JBHRYQ010000001.1"/>
</dbReference>
<evidence type="ECO:0000313" key="4">
    <source>
        <dbReference type="Proteomes" id="UP001595616"/>
    </source>
</evidence>
<proteinExistence type="predicted"/>
<reference evidence="4" key="1">
    <citation type="journal article" date="2019" name="Int. J. Syst. Evol. Microbiol.">
        <title>The Global Catalogue of Microorganisms (GCM) 10K type strain sequencing project: providing services to taxonomists for standard genome sequencing and annotation.</title>
        <authorList>
            <consortium name="The Broad Institute Genomics Platform"/>
            <consortium name="The Broad Institute Genome Sequencing Center for Infectious Disease"/>
            <person name="Wu L."/>
            <person name="Ma J."/>
        </authorList>
    </citation>
    <scope>NUCLEOTIDE SEQUENCE [LARGE SCALE GENOMIC DNA]</scope>
    <source>
        <strain evidence="4">CECT 7956</strain>
    </source>
</reference>
<dbReference type="EMBL" id="JBHRYQ010000001">
    <property type="protein sequence ID" value="MFC3809404.1"/>
    <property type="molecule type" value="Genomic_DNA"/>
</dbReference>
<dbReference type="Proteomes" id="UP001595616">
    <property type="component" value="Unassembled WGS sequence"/>
</dbReference>
<feature type="coiled-coil region" evidence="1">
    <location>
        <begin position="507"/>
        <end position="541"/>
    </location>
</feature>
<dbReference type="PROSITE" id="PS51688">
    <property type="entry name" value="ICA"/>
    <property type="match status" value="1"/>
</dbReference>
<feature type="domain" description="Peptidase S74" evidence="2">
    <location>
        <begin position="423"/>
        <end position="521"/>
    </location>
</feature>
<comment type="caution">
    <text evidence="3">The sequence shown here is derived from an EMBL/GenBank/DDBJ whole genome shotgun (WGS) entry which is preliminary data.</text>
</comment>
<dbReference type="Pfam" id="PF13884">
    <property type="entry name" value="Peptidase_S74"/>
    <property type="match status" value="1"/>
</dbReference>
<evidence type="ECO:0000259" key="2">
    <source>
        <dbReference type="PROSITE" id="PS51688"/>
    </source>
</evidence>
<evidence type="ECO:0000256" key="1">
    <source>
        <dbReference type="SAM" id="Coils"/>
    </source>
</evidence>
<keyword evidence="4" id="KW-1185">Reference proteome</keyword>
<gene>
    <name evidence="3" type="ORF">ACFOOI_01945</name>
</gene>
<name>A0ABV7YS18_9BACT</name>
<dbReference type="InterPro" id="IPR030392">
    <property type="entry name" value="S74_ICA"/>
</dbReference>
<sequence length="545" mass="57401">MKTKHNLLLLLGLLISQTGFGQYMYLNTSQTSFEVTPTGISSKKTGATYLNTYTLGFDAGRSLLSGNYNTAIGYFALADASTSIFNTAVGSQALRRTINGLGNSALGFKALYENTSGSHNLAVGPTALYANISGTMNVAIGKDAMYFSQTGKNNVALGNYALNHNGGSIVSSAADSNSLNVAIGHNAMLNSANQNGYPSHQNVAVGHSSAKSGGYRGVSIGYKAAEEAFQMGVTIGNLSGKFVKDATIIGDSVMISASSNSSGNTVIGHKAMKNAGNNTVFNTAIGYETMQNMTTPAGKNTVVGDLSMKTAAGFATENTIFGAQSMLNFDAGSYNTGVGNASFPSLTNSSYNTAIGWFSGTFANTDNKITSIGAFSGVNNSATVVTNATSIGYAVVTNTSNSVKIGNASVAFIGGYQNFTNFSDKRLKRKISYKNTPGLDFVLGLKTAKYQMIDDPTYTRYGLIAQDLHALTQETKTDFPALNIPKQADEYYSIGYEMLTVPLINAVKELDQKISVATQKNAEALEANAALRAELELLTQKNLKP</sequence>
<dbReference type="InterPro" id="IPR011049">
    <property type="entry name" value="Serralysin-like_metalloprot_C"/>
</dbReference>
<accession>A0ABV7YS18</accession>
<keyword evidence="1" id="KW-0175">Coiled coil</keyword>
<evidence type="ECO:0000313" key="3">
    <source>
        <dbReference type="EMBL" id="MFC3809404.1"/>
    </source>
</evidence>
<protein>
    <submittedName>
        <fullName evidence="3">Tail fiber domain-containing protein</fullName>
    </submittedName>
</protein>
<organism evidence="3 4">
    <name type="scientific">Lacihabitans lacunae</name>
    <dbReference type="NCBI Taxonomy" id="1028214"/>
    <lineage>
        <taxon>Bacteria</taxon>
        <taxon>Pseudomonadati</taxon>
        <taxon>Bacteroidota</taxon>
        <taxon>Cytophagia</taxon>
        <taxon>Cytophagales</taxon>
        <taxon>Leadbetterellaceae</taxon>
        <taxon>Lacihabitans</taxon>
    </lineage>
</organism>
<dbReference type="Gene3D" id="2.150.10.10">
    <property type="entry name" value="Serralysin-like metalloprotease, C-terminal"/>
    <property type="match status" value="1"/>
</dbReference>